<dbReference type="InterPro" id="IPR025322">
    <property type="entry name" value="PADRE_dom"/>
</dbReference>
<organism evidence="1 2">
    <name type="scientific">Adiantum capillus-veneris</name>
    <name type="common">Maidenhair fern</name>
    <dbReference type="NCBI Taxonomy" id="13818"/>
    <lineage>
        <taxon>Eukaryota</taxon>
        <taxon>Viridiplantae</taxon>
        <taxon>Streptophyta</taxon>
        <taxon>Embryophyta</taxon>
        <taxon>Tracheophyta</taxon>
        <taxon>Polypodiopsida</taxon>
        <taxon>Polypodiidae</taxon>
        <taxon>Polypodiales</taxon>
        <taxon>Pteridineae</taxon>
        <taxon>Pteridaceae</taxon>
        <taxon>Vittarioideae</taxon>
        <taxon>Adiantum</taxon>
    </lineage>
</organism>
<dbReference type="Pfam" id="PF14009">
    <property type="entry name" value="PADRE"/>
    <property type="match status" value="1"/>
</dbReference>
<keyword evidence="2" id="KW-1185">Reference proteome</keyword>
<dbReference type="Proteomes" id="UP000886520">
    <property type="component" value="Chromosome 12"/>
</dbReference>
<protein>
    <submittedName>
        <fullName evidence="1">Uncharacterized protein</fullName>
    </submittedName>
</protein>
<evidence type="ECO:0000313" key="2">
    <source>
        <dbReference type="Proteomes" id="UP000886520"/>
    </source>
</evidence>
<accession>A0A9D4US41</accession>
<sequence length="203" mass="22065">MGNHFSCMSPSASINRLQYAAESQCISAINLLHWETGALSQLRGRLTAAEAMMEFPAQFLCPFSSAPSASPNCGRRICAVPADEELQAAELYLLLPMDRLNTRFSTEELAGFAELEAAWKCHGKQGGANIFSQSKVAPFPASPASDAYMQLGSMAESSVIKLRGRPFYKLRLEGAAAGRRQVMCRSKSWMPKLETVNEHAAGS</sequence>
<dbReference type="PANTHER" id="PTHR33052">
    <property type="entry name" value="DUF4228 DOMAIN PROTEIN-RELATED"/>
    <property type="match status" value="1"/>
</dbReference>
<gene>
    <name evidence="1" type="ORF">GOP47_0012918</name>
</gene>
<dbReference type="OrthoDB" id="1922322at2759"/>
<proteinExistence type="predicted"/>
<dbReference type="EMBL" id="JABFUD020000012">
    <property type="protein sequence ID" value="KAI5072812.1"/>
    <property type="molecule type" value="Genomic_DNA"/>
</dbReference>
<dbReference type="AlphaFoldDB" id="A0A9D4US41"/>
<name>A0A9D4US41_ADICA</name>
<reference evidence="1" key="1">
    <citation type="submission" date="2021-01" db="EMBL/GenBank/DDBJ databases">
        <title>Adiantum capillus-veneris genome.</title>
        <authorList>
            <person name="Fang Y."/>
            <person name="Liao Q."/>
        </authorList>
    </citation>
    <scope>NUCLEOTIDE SEQUENCE</scope>
    <source>
        <strain evidence="1">H3</strain>
        <tissue evidence="1">Leaf</tissue>
    </source>
</reference>
<comment type="caution">
    <text evidence="1">The sequence shown here is derived from an EMBL/GenBank/DDBJ whole genome shotgun (WGS) entry which is preliminary data.</text>
</comment>
<evidence type="ECO:0000313" key="1">
    <source>
        <dbReference type="EMBL" id="KAI5072812.1"/>
    </source>
</evidence>